<keyword evidence="2" id="KW-0560">Oxidoreductase</keyword>
<evidence type="ECO:0000256" key="1">
    <source>
        <dbReference type="ARBA" id="ARBA00006484"/>
    </source>
</evidence>
<proteinExistence type="inferred from homology"/>
<dbReference type="SUPFAM" id="SSF51735">
    <property type="entry name" value="NAD(P)-binding Rossmann-fold domains"/>
    <property type="match status" value="1"/>
</dbReference>
<gene>
    <name evidence="6" type="ORF">BST27_02315</name>
</gene>
<dbReference type="PRINTS" id="PR00081">
    <property type="entry name" value="GDHRDH"/>
</dbReference>
<comment type="caution">
    <text evidence="6">The sequence shown here is derived from an EMBL/GenBank/DDBJ whole genome shotgun (WGS) entry which is preliminary data.</text>
</comment>
<accession>A0A1E3SJ65</accession>
<dbReference type="CDD" id="cd05233">
    <property type="entry name" value="SDR_c"/>
    <property type="match status" value="1"/>
</dbReference>
<evidence type="ECO:0000256" key="5">
    <source>
        <dbReference type="ARBA" id="ARBA00023221"/>
    </source>
</evidence>
<dbReference type="STRING" id="28445.BHQ20_05695"/>
<name>A0A1E3SJ65_MYCIE</name>
<dbReference type="PANTHER" id="PTHR43180">
    <property type="entry name" value="3-OXOACYL-(ACYL-CARRIER-PROTEIN) REDUCTASE (AFU_ORTHOLOGUE AFUA_6G11210)"/>
    <property type="match status" value="1"/>
</dbReference>
<evidence type="ECO:0000313" key="7">
    <source>
        <dbReference type="Proteomes" id="UP000192739"/>
    </source>
</evidence>
<dbReference type="EMBL" id="MVHT01000004">
    <property type="protein sequence ID" value="ORB10176.1"/>
    <property type="molecule type" value="Genomic_DNA"/>
</dbReference>
<dbReference type="NCBIfam" id="NF005559">
    <property type="entry name" value="PRK07231.1"/>
    <property type="match status" value="1"/>
</dbReference>
<dbReference type="OrthoDB" id="286404at2"/>
<dbReference type="PANTHER" id="PTHR43180:SF28">
    <property type="entry name" value="NAD(P)-BINDING ROSSMANN-FOLD SUPERFAMILY PROTEIN"/>
    <property type="match status" value="1"/>
</dbReference>
<comment type="similarity">
    <text evidence="1">Belongs to the short-chain dehydrogenases/reductases (SDR) family.</text>
</comment>
<dbReference type="GO" id="GO:0008202">
    <property type="term" value="P:steroid metabolic process"/>
    <property type="evidence" value="ECO:0007669"/>
    <property type="project" value="UniProtKB-KW"/>
</dbReference>
<organism evidence="6 7">
    <name type="scientific">Mycobacterium intermedium</name>
    <dbReference type="NCBI Taxonomy" id="28445"/>
    <lineage>
        <taxon>Bacteria</taxon>
        <taxon>Bacillati</taxon>
        <taxon>Actinomycetota</taxon>
        <taxon>Actinomycetes</taxon>
        <taxon>Mycobacteriales</taxon>
        <taxon>Mycobacteriaceae</taxon>
        <taxon>Mycobacterium</taxon>
        <taxon>Mycobacterium simiae complex</taxon>
    </lineage>
</organism>
<keyword evidence="4" id="KW-0443">Lipid metabolism</keyword>
<dbReference type="InterPro" id="IPR002347">
    <property type="entry name" value="SDR_fam"/>
</dbReference>
<keyword evidence="7" id="KW-1185">Reference proteome</keyword>
<evidence type="ECO:0000256" key="4">
    <source>
        <dbReference type="ARBA" id="ARBA00023098"/>
    </source>
</evidence>
<dbReference type="RefSeq" id="WP_069418131.1">
    <property type="nucleotide sequence ID" value="NZ_CBCRZH010000004.1"/>
</dbReference>
<reference evidence="6 7" key="1">
    <citation type="submission" date="2017-02" db="EMBL/GenBank/DDBJ databases">
        <title>The new phylogeny of genus Mycobacterium.</title>
        <authorList>
            <person name="Tortoli E."/>
            <person name="Trovato A."/>
            <person name="Cirillo D.M."/>
        </authorList>
    </citation>
    <scope>NUCLEOTIDE SEQUENCE [LARGE SCALE GENOMIC DNA]</scope>
    <source>
        <strain evidence="6 7">DSM 44049</strain>
    </source>
</reference>
<protein>
    <submittedName>
        <fullName evidence="6">Oxidoreductase</fullName>
    </submittedName>
</protein>
<evidence type="ECO:0000256" key="3">
    <source>
        <dbReference type="ARBA" id="ARBA00023027"/>
    </source>
</evidence>
<keyword evidence="5" id="KW-0753">Steroid metabolism</keyword>
<evidence type="ECO:0000313" key="6">
    <source>
        <dbReference type="EMBL" id="ORB10176.1"/>
    </source>
</evidence>
<dbReference type="Pfam" id="PF13561">
    <property type="entry name" value="adh_short_C2"/>
    <property type="match status" value="1"/>
</dbReference>
<dbReference type="AlphaFoldDB" id="A0A1E3SJ65"/>
<dbReference type="FunFam" id="3.40.50.720:FF:000084">
    <property type="entry name" value="Short-chain dehydrogenase reductase"/>
    <property type="match status" value="1"/>
</dbReference>
<dbReference type="Gene3D" id="3.40.50.720">
    <property type="entry name" value="NAD(P)-binding Rossmann-like Domain"/>
    <property type="match status" value="1"/>
</dbReference>
<dbReference type="Proteomes" id="UP000192739">
    <property type="component" value="Unassembled WGS sequence"/>
</dbReference>
<dbReference type="InterPro" id="IPR036291">
    <property type="entry name" value="NAD(P)-bd_dom_sf"/>
</dbReference>
<evidence type="ECO:0000256" key="2">
    <source>
        <dbReference type="ARBA" id="ARBA00023002"/>
    </source>
</evidence>
<dbReference type="PRINTS" id="PR00080">
    <property type="entry name" value="SDRFAMILY"/>
</dbReference>
<dbReference type="GO" id="GO:0016491">
    <property type="term" value="F:oxidoreductase activity"/>
    <property type="evidence" value="ECO:0007669"/>
    <property type="project" value="UniProtKB-KW"/>
</dbReference>
<keyword evidence="3" id="KW-0520">NAD</keyword>
<sequence>MVNELADNVAIVTGGASGIGRGLVERFVAEGARVVIGDIETDAGEALADALGPAALFRRTDVADPAQVAGLVATAVERFGGLHVMVNNAGISGPLRRLLDDDFADFHRIMAVNVLGVMAGTRDAARHMATNGGGSIINLTSIGGIQAGGGVATYRASKAAVIQFTKSAAIELASHEIRVNAIAPGNIPTPILASSAEGVDREELERFEARIRQTMRDDRPLKREGTPDDVAEAALYLATERSRYVTGIVLPVDGGTVAGKVIRSGKRQDKDR</sequence>